<evidence type="ECO:0000256" key="2">
    <source>
        <dbReference type="ARBA" id="ARBA00005695"/>
    </source>
</evidence>
<dbReference type="PANTHER" id="PTHR30290">
    <property type="entry name" value="PERIPLASMIC BINDING COMPONENT OF ABC TRANSPORTER"/>
    <property type="match status" value="1"/>
</dbReference>
<comment type="caution">
    <text evidence="5">The sequence shown here is derived from an EMBL/GenBank/DDBJ whole genome shotgun (WGS) entry which is preliminary data.</text>
</comment>
<evidence type="ECO:0000256" key="1">
    <source>
        <dbReference type="ARBA" id="ARBA00004418"/>
    </source>
</evidence>
<protein>
    <submittedName>
        <fullName evidence="5">ABC transporter substrate-binding protein</fullName>
    </submittedName>
</protein>
<dbReference type="Gene3D" id="3.10.105.10">
    <property type="entry name" value="Dipeptide-binding Protein, Domain 3"/>
    <property type="match status" value="1"/>
</dbReference>
<name>A0ABS0SID9_9HYPH</name>
<reference evidence="5 6" key="1">
    <citation type="submission" date="2020-10" db="EMBL/GenBank/DDBJ databases">
        <title>Aquamicrobium zhengzhouensis sp. nov., a exopolysaccharide producing bacterium isolated from farmland soil.</title>
        <authorList>
            <person name="Wang X."/>
        </authorList>
    </citation>
    <scope>NUCLEOTIDE SEQUENCE [LARGE SCALE GENOMIC DNA]</scope>
    <source>
        <strain evidence="6">cd-1</strain>
    </source>
</reference>
<dbReference type="InterPro" id="IPR006311">
    <property type="entry name" value="TAT_signal"/>
</dbReference>
<comment type="similarity">
    <text evidence="2">Belongs to the bacterial solute-binding protein 5 family.</text>
</comment>
<dbReference type="InterPro" id="IPR039424">
    <property type="entry name" value="SBP_5"/>
</dbReference>
<evidence type="ECO:0000256" key="3">
    <source>
        <dbReference type="ARBA" id="ARBA00022729"/>
    </source>
</evidence>
<dbReference type="CDD" id="cd08497">
    <property type="entry name" value="MbnE-like"/>
    <property type="match status" value="1"/>
</dbReference>
<dbReference type="PIRSF" id="PIRSF002741">
    <property type="entry name" value="MppA"/>
    <property type="match status" value="1"/>
</dbReference>
<dbReference type="PANTHER" id="PTHR30290:SF64">
    <property type="entry name" value="ABC TRANSPORTER PERIPLASMIC BINDING PROTEIN"/>
    <property type="match status" value="1"/>
</dbReference>
<proteinExistence type="inferred from homology"/>
<evidence type="ECO:0000313" key="6">
    <source>
        <dbReference type="Proteomes" id="UP000601789"/>
    </source>
</evidence>
<dbReference type="InterPro" id="IPR000914">
    <property type="entry name" value="SBP_5_dom"/>
</dbReference>
<keyword evidence="6" id="KW-1185">Reference proteome</keyword>
<dbReference type="Pfam" id="PF00496">
    <property type="entry name" value="SBP_bac_5"/>
    <property type="match status" value="1"/>
</dbReference>
<evidence type="ECO:0000259" key="4">
    <source>
        <dbReference type="Pfam" id="PF00496"/>
    </source>
</evidence>
<dbReference type="InterPro" id="IPR030678">
    <property type="entry name" value="Peptide/Ni-bd"/>
</dbReference>
<dbReference type="Gene3D" id="3.40.190.10">
    <property type="entry name" value="Periplasmic binding protein-like II"/>
    <property type="match status" value="1"/>
</dbReference>
<dbReference type="PROSITE" id="PS51318">
    <property type="entry name" value="TAT"/>
    <property type="match status" value="1"/>
</dbReference>
<dbReference type="Proteomes" id="UP000601789">
    <property type="component" value="Unassembled WGS sequence"/>
</dbReference>
<accession>A0ABS0SID9</accession>
<sequence length="625" mass="70958">MRNGNCLHRRGFLALGGAAILAPQLPSLAEAKISTQTPLYGISVFGDLKYQSDFKHLEYVNPDAPKGGRIVPQASSIVYNQNFNTFDTLNMFVLRGNGPYGMGLTFASLMQSPADELSSAYAYVARSVTVSDDKLTWQFEIDPEAHFHDGTPISPADIVFSLKVLRDKGHENLASSLRQMESVEALGNDKVVVSLLPDSNISTVLTIVGCPIFSEKWWEGRDFEATLSEAPLGSGPYRLRQYSFGSYIEFERVPDHWAAKKPIMIGRYNFDRIRYEYYRDRTASFEAFKAGHIQFREEFTSRSWATDYNFPAIIDGRIKREEVRDETPSGGQAWFFNTRREKFADPRIRKAIGLMFDFEWTNANLMYNSYERSASFYEKTEYKATGTPDAAELAIMEPMRDQIPAEAFEEPYVPPKTDGSGRVRNLARDAVKLLTESGCKLEGGRLLLPSGEQLALEFLDDDNTFEPHHNAFVNNLRSIGINATYRVVDASQYALRRRDFDFDMTISRFSMPLYPHRFIKQLFGSSSANAPGSFNLAGVANPAIDEVLEKIIAAETPEEFKVASRVMDRLLRAEHYFVFQWHKASHWLAYWDFYDKPAIKPKYDIGVIDTWWTRPDRISATGMSG</sequence>
<evidence type="ECO:0000313" key="5">
    <source>
        <dbReference type="EMBL" id="MBI1622644.1"/>
    </source>
</evidence>
<comment type="subcellular location">
    <subcellularLocation>
        <location evidence="1">Periplasm</location>
    </subcellularLocation>
</comment>
<dbReference type="EMBL" id="JADGMQ010000020">
    <property type="protein sequence ID" value="MBI1622644.1"/>
    <property type="molecule type" value="Genomic_DNA"/>
</dbReference>
<organism evidence="5 6">
    <name type="scientific">Aquamicrobium zhengzhouense</name>
    <dbReference type="NCBI Taxonomy" id="2781738"/>
    <lineage>
        <taxon>Bacteria</taxon>
        <taxon>Pseudomonadati</taxon>
        <taxon>Pseudomonadota</taxon>
        <taxon>Alphaproteobacteria</taxon>
        <taxon>Hyphomicrobiales</taxon>
        <taxon>Phyllobacteriaceae</taxon>
        <taxon>Aquamicrobium</taxon>
    </lineage>
</organism>
<keyword evidence="3" id="KW-0732">Signal</keyword>
<dbReference type="RefSeq" id="WP_198478179.1">
    <property type="nucleotide sequence ID" value="NZ_JADGMQ010000020.1"/>
</dbReference>
<gene>
    <name evidence="5" type="ORF">IOD40_18470</name>
</gene>
<feature type="domain" description="Solute-binding protein family 5" evidence="4">
    <location>
        <begin position="124"/>
        <end position="526"/>
    </location>
</feature>
<dbReference type="SUPFAM" id="SSF53850">
    <property type="entry name" value="Periplasmic binding protein-like II"/>
    <property type="match status" value="1"/>
</dbReference>